<organism evidence="2">
    <name type="scientific">marine sediment metagenome</name>
    <dbReference type="NCBI Taxonomy" id="412755"/>
    <lineage>
        <taxon>unclassified sequences</taxon>
        <taxon>metagenomes</taxon>
        <taxon>ecological metagenomes</taxon>
    </lineage>
</organism>
<accession>X1BH91</accession>
<name>X1BH91_9ZZZZ</name>
<evidence type="ECO:0000313" key="2">
    <source>
        <dbReference type="EMBL" id="GAG80552.1"/>
    </source>
</evidence>
<dbReference type="InterPro" id="IPR050245">
    <property type="entry name" value="PrsA_foldase"/>
</dbReference>
<dbReference type="InterPro" id="IPR027304">
    <property type="entry name" value="Trigger_fact/SurA_dom_sf"/>
</dbReference>
<dbReference type="PROSITE" id="PS50198">
    <property type="entry name" value="PPIC_PPIASE_2"/>
    <property type="match status" value="1"/>
</dbReference>
<dbReference type="GO" id="GO:0003755">
    <property type="term" value="F:peptidyl-prolyl cis-trans isomerase activity"/>
    <property type="evidence" value="ECO:0007669"/>
    <property type="project" value="InterPro"/>
</dbReference>
<dbReference type="InterPro" id="IPR046357">
    <property type="entry name" value="PPIase_dom_sf"/>
</dbReference>
<dbReference type="AlphaFoldDB" id="X1BH91"/>
<evidence type="ECO:0000259" key="1">
    <source>
        <dbReference type="PROSITE" id="PS50198"/>
    </source>
</evidence>
<dbReference type="PANTHER" id="PTHR47245:SF2">
    <property type="entry name" value="PEPTIDYL-PROLYL CIS-TRANS ISOMERASE HP_0175-RELATED"/>
    <property type="match status" value="1"/>
</dbReference>
<comment type="caution">
    <text evidence="2">The sequence shown here is derived from an EMBL/GenBank/DDBJ whole genome shotgun (WGS) entry which is preliminary data.</text>
</comment>
<dbReference type="InterPro" id="IPR023058">
    <property type="entry name" value="PPIase_PpiC_CS"/>
</dbReference>
<dbReference type="InterPro" id="IPR000297">
    <property type="entry name" value="PPIase_PpiC"/>
</dbReference>
<dbReference type="SUPFAM" id="SSF109998">
    <property type="entry name" value="Triger factor/SurA peptide-binding domain-like"/>
    <property type="match status" value="1"/>
</dbReference>
<dbReference type="Gene3D" id="1.10.4030.10">
    <property type="entry name" value="Porin chaperone SurA, peptide-binding domain"/>
    <property type="match status" value="1"/>
</dbReference>
<dbReference type="PANTHER" id="PTHR47245">
    <property type="entry name" value="PEPTIDYLPROLYL ISOMERASE"/>
    <property type="match status" value="1"/>
</dbReference>
<dbReference type="Gene3D" id="3.10.50.40">
    <property type="match status" value="1"/>
</dbReference>
<dbReference type="Pfam" id="PF13616">
    <property type="entry name" value="Rotamase_3"/>
    <property type="match status" value="1"/>
</dbReference>
<dbReference type="Pfam" id="PF13624">
    <property type="entry name" value="SurA_N_3"/>
    <property type="match status" value="1"/>
</dbReference>
<proteinExistence type="predicted"/>
<protein>
    <recommendedName>
        <fullName evidence="1">PpiC domain-containing protein</fullName>
    </recommendedName>
</protein>
<dbReference type="EMBL" id="BART01009759">
    <property type="protein sequence ID" value="GAG80552.1"/>
    <property type="molecule type" value="Genomic_DNA"/>
</dbReference>
<feature type="domain" description="PpiC" evidence="1">
    <location>
        <begin position="178"/>
        <end position="246"/>
    </location>
</feature>
<gene>
    <name evidence="2" type="ORF">S01H4_21517</name>
</gene>
<sequence>MRFIIILLVAFFGISIFYGLGQYRSSGGQKRTYYIAEVNESGITSDQLQKTFLNAISRYDDTALSGLDQSAIVSFKKNILDQLINYELFYQQAQKEKIKISNDDINLEIDKIKDNFSSPEEFNEALKANNITPAQLKEDIKRQLMINSILEETRNQISISDEELLEYYNENKESFFELEQVYARHILVETEEEANNLLLQLKEGLTDFAELAKEKSIGPSAPSGGDLGFFTRGQMVKEFEDAAFSLDPVKGSTAYCAHHQLGIPALTFETCRKLPLSFRIGEQIKFVKIILSKWNMIAVQR</sequence>
<dbReference type="PROSITE" id="PS01096">
    <property type="entry name" value="PPIC_PPIASE_1"/>
    <property type="match status" value="1"/>
</dbReference>
<reference evidence="2" key="1">
    <citation type="journal article" date="2014" name="Front. Microbiol.">
        <title>High frequency of phylogenetically diverse reductive dehalogenase-homologous genes in deep subseafloor sedimentary metagenomes.</title>
        <authorList>
            <person name="Kawai M."/>
            <person name="Futagami T."/>
            <person name="Toyoda A."/>
            <person name="Takaki Y."/>
            <person name="Nishi S."/>
            <person name="Hori S."/>
            <person name="Arai W."/>
            <person name="Tsubouchi T."/>
            <person name="Morono Y."/>
            <person name="Uchiyama I."/>
            <person name="Ito T."/>
            <person name="Fujiyama A."/>
            <person name="Inagaki F."/>
            <person name="Takami H."/>
        </authorList>
    </citation>
    <scope>NUCLEOTIDE SEQUENCE</scope>
    <source>
        <strain evidence="2">Expedition CK06-06</strain>
    </source>
</reference>